<comment type="cofactor">
    <cofactor evidence="1">
        <name>a divalent metal cation</name>
        <dbReference type="ChEBI" id="CHEBI:60240"/>
    </cofactor>
</comment>
<evidence type="ECO:0000256" key="2">
    <source>
        <dbReference type="ARBA" id="ARBA00004123"/>
    </source>
</evidence>
<accession>A0A9P0JAG5</accession>
<dbReference type="EMBL" id="OU899036">
    <property type="protein sequence ID" value="CAH1733411.1"/>
    <property type="molecule type" value="Genomic_DNA"/>
</dbReference>
<dbReference type="GO" id="GO:0016787">
    <property type="term" value="F:hydrolase activity"/>
    <property type="evidence" value="ECO:0007669"/>
    <property type="project" value="UniProtKB-KW"/>
</dbReference>
<dbReference type="GO" id="GO:0004518">
    <property type="term" value="F:nuclease activity"/>
    <property type="evidence" value="ECO:0007669"/>
    <property type="project" value="UniProtKB-KW"/>
</dbReference>
<reference evidence="9" key="2">
    <citation type="submission" date="2022-10" db="EMBL/GenBank/DDBJ databases">
        <authorList>
            <consortium name="ENA_rothamsted_submissions"/>
            <consortium name="culmorum"/>
            <person name="King R."/>
        </authorList>
    </citation>
    <scope>NUCLEOTIDE SEQUENCE</scope>
</reference>
<protein>
    <recommendedName>
        <fullName evidence="8">DDE Tnp4 domain-containing protein</fullName>
    </recommendedName>
</protein>
<dbReference type="InterPro" id="IPR045249">
    <property type="entry name" value="HARBI1-like"/>
</dbReference>
<sequence length="224" mass="25481">MPRNAEEIQKVQTGFFRLKGFPRVVGAVDCTHIRIQSPNSNIGERFRNRKGYFSFNVQAICDSDLKIMNIVARWPGSVHDSTIFDNSMCRAQFENGEYGNSFLLGDGGYPCRDYMMTPLLRPVTEAEKRYQKAHIGTRNVVERLFGVWKRRFPVIAVGIRTQLNTTMTTIVATAVLYNILKEQCDEMPANENAVDNDLLLEIVMNPVRQTGNLVRGQLIDLVFT</sequence>
<keyword evidence="4" id="KW-0540">Nuclease</keyword>
<evidence type="ECO:0000313" key="10">
    <source>
        <dbReference type="Proteomes" id="UP001154329"/>
    </source>
</evidence>
<feature type="domain" description="DDE Tnp4" evidence="8">
    <location>
        <begin position="28"/>
        <end position="178"/>
    </location>
</feature>
<evidence type="ECO:0000256" key="5">
    <source>
        <dbReference type="ARBA" id="ARBA00022723"/>
    </source>
</evidence>
<dbReference type="PANTHER" id="PTHR22930">
    <property type="match status" value="1"/>
</dbReference>
<comment type="similarity">
    <text evidence="3">Belongs to the HARBI1 family.</text>
</comment>
<organism evidence="9 10">
    <name type="scientific">Aphis gossypii</name>
    <name type="common">Cotton aphid</name>
    <dbReference type="NCBI Taxonomy" id="80765"/>
    <lineage>
        <taxon>Eukaryota</taxon>
        <taxon>Metazoa</taxon>
        <taxon>Ecdysozoa</taxon>
        <taxon>Arthropoda</taxon>
        <taxon>Hexapoda</taxon>
        <taxon>Insecta</taxon>
        <taxon>Pterygota</taxon>
        <taxon>Neoptera</taxon>
        <taxon>Paraneoptera</taxon>
        <taxon>Hemiptera</taxon>
        <taxon>Sternorrhyncha</taxon>
        <taxon>Aphidomorpha</taxon>
        <taxon>Aphidoidea</taxon>
        <taxon>Aphididae</taxon>
        <taxon>Aphidini</taxon>
        <taxon>Aphis</taxon>
        <taxon>Aphis</taxon>
    </lineage>
</organism>
<evidence type="ECO:0000256" key="1">
    <source>
        <dbReference type="ARBA" id="ARBA00001968"/>
    </source>
</evidence>
<evidence type="ECO:0000256" key="6">
    <source>
        <dbReference type="ARBA" id="ARBA00022801"/>
    </source>
</evidence>
<evidence type="ECO:0000259" key="8">
    <source>
        <dbReference type="Pfam" id="PF13359"/>
    </source>
</evidence>
<evidence type="ECO:0000256" key="4">
    <source>
        <dbReference type="ARBA" id="ARBA00022722"/>
    </source>
</evidence>
<comment type="subcellular location">
    <subcellularLocation>
        <location evidence="2">Nucleus</location>
    </subcellularLocation>
</comment>
<proteinExistence type="inferred from homology"/>
<keyword evidence="10" id="KW-1185">Reference proteome</keyword>
<dbReference type="AlphaFoldDB" id="A0A9P0JAG5"/>
<keyword evidence="6" id="KW-0378">Hydrolase</keyword>
<keyword evidence="7" id="KW-0539">Nucleus</keyword>
<dbReference type="PANTHER" id="PTHR22930:SF289">
    <property type="entry name" value="DDE TNP4 DOMAIN-CONTAINING PROTEIN-RELATED"/>
    <property type="match status" value="1"/>
</dbReference>
<dbReference type="Pfam" id="PF13359">
    <property type="entry name" value="DDE_Tnp_4"/>
    <property type="match status" value="1"/>
</dbReference>
<dbReference type="Proteomes" id="UP001154329">
    <property type="component" value="Chromosome 3"/>
</dbReference>
<gene>
    <name evidence="9" type="ORF">APHIGO_LOCUS9727</name>
</gene>
<dbReference type="GO" id="GO:0005634">
    <property type="term" value="C:nucleus"/>
    <property type="evidence" value="ECO:0007669"/>
    <property type="project" value="UniProtKB-SubCell"/>
</dbReference>
<dbReference type="GO" id="GO:0046872">
    <property type="term" value="F:metal ion binding"/>
    <property type="evidence" value="ECO:0007669"/>
    <property type="project" value="UniProtKB-KW"/>
</dbReference>
<keyword evidence="5" id="KW-0479">Metal-binding</keyword>
<evidence type="ECO:0000256" key="3">
    <source>
        <dbReference type="ARBA" id="ARBA00006958"/>
    </source>
</evidence>
<dbReference type="InterPro" id="IPR027806">
    <property type="entry name" value="HARBI1_dom"/>
</dbReference>
<evidence type="ECO:0000313" key="9">
    <source>
        <dbReference type="EMBL" id="CAH1733411.1"/>
    </source>
</evidence>
<reference evidence="9" key="1">
    <citation type="submission" date="2022-02" db="EMBL/GenBank/DDBJ databases">
        <authorList>
            <person name="King R."/>
        </authorList>
    </citation>
    <scope>NUCLEOTIDE SEQUENCE</scope>
</reference>
<evidence type="ECO:0000256" key="7">
    <source>
        <dbReference type="ARBA" id="ARBA00023242"/>
    </source>
</evidence>
<name>A0A9P0JAG5_APHGO</name>